<keyword evidence="3" id="KW-1185">Reference proteome</keyword>
<feature type="domain" description="DUF4166" evidence="1">
    <location>
        <begin position="17"/>
        <end position="78"/>
    </location>
</feature>
<protein>
    <recommendedName>
        <fullName evidence="1">DUF4166 domain-containing protein</fullName>
    </recommendedName>
</protein>
<organism evidence="2 3">
    <name type="scientific">Oceanobacillus picturae</name>
    <dbReference type="NCBI Taxonomy" id="171693"/>
    <lineage>
        <taxon>Bacteria</taxon>
        <taxon>Bacillati</taxon>
        <taxon>Bacillota</taxon>
        <taxon>Bacilli</taxon>
        <taxon>Bacillales</taxon>
        <taxon>Bacillaceae</taxon>
        <taxon>Oceanobacillus</taxon>
    </lineage>
</organism>
<dbReference type="EMBL" id="CCAX010000001">
    <property type="protein sequence ID" value="CDO02455.1"/>
    <property type="molecule type" value="Genomic_DNA"/>
</dbReference>
<evidence type="ECO:0000313" key="2">
    <source>
        <dbReference type="EMBL" id="CDO02455.1"/>
    </source>
</evidence>
<dbReference type="InterPro" id="IPR025311">
    <property type="entry name" value="DUF4166"/>
</dbReference>
<accession>W9B746</accession>
<dbReference type="STRING" id="171693.BN988_00919"/>
<name>W9B746_9BACI</name>
<evidence type="ECO:0000259" key="1">
    <source>
        <dbReference type="Pfam" id="PF13761"/>
    </source>
</evidence>
<reference evidence="2" key="1">
    <citation type="submission" date="2014-03" db="EMBL/GenBank/DDBJ databases">
        <title>Draft genome sequencing of Oceanobacillus picturae strain S1 isolated from human gut.</title>
        <authorList>
            <person name="Croce O."/>
            <person name="Lagier J.C."/>
            <person name="Raoult D."/>
        </authorList>
    </citation>
    <scope>NUCLEOTIDE SEQUENCE [LARGE SCALE GENOMIC DNA]</scope>
    <source>
        <strain evidence="2">S1</strain>
    </source>
</reference>
<dbReference type="Pfam" id="PF13761">
    <property type="entry name" value="DUF4166"/>
    <property type="match status" value="1"/>
</dbReference>
<reference evidence="2" key="2">
    <citation type="submission" date="2014-03" db="EMBL/GenBank/DDBJ databases">
        <authorList>
            <person name="Urmite Genomes"/>
        </authorList>
    </citation>
    <scope>NUCLEOTIDE SEQUENCE</scope>
    <source>
        <strain evidence="2">S1</strain>
    </source>
</reference>
<gene>
    <name evidence="2" type="ORF">BN988_00919</name>
</gene>
<dbReference type="RefSeq" id="WP_051557645.1">
    <property type="nucleotide sequence ID" value="NZ_CABLBW010000001.1"/>
</dbReference>
<evidence type="ECO:0000313" key="3">
    <source>
        <dbReference type="Proteomes" id="UP000028863"/>
    </source>
</evidence>
<proteinExistence type="predicted"/>
<sequence>MTVSIYEQILGQSFYQLHPKLQQRYTFLQNRPFEARGVMKGIKGVPKGLLPLGLFGVKRKLLFPEREERGPFYVKKHTGYRKRWGGTSALGAYFLLW</sequence>
<dbReference type="Proteomes" id="UP000028863">
    <property type="component" value="Unassembled WGS sequence"/>
</dbReference>
<dbReference type="AlphaFoldDB" id="W9B746"/>
<comment type="caution">
    <text evidence="2">The sequence shown here is derived from an EMBL/GenBank/DDBJ whole genome shotgun (WGS) entry which is preliminary data.</text>
</comment>